<reference evidence="2" key="1">
    <citation type="submission" date="2022-11" db="UniProtKB">
        <authorList>
            <consortium name="WormBaseParasite"/>
        </authorList>
    </citation>
    <scope>IDENTIFICATION</scope>
</reference>
<evidence type="ECO:0000313" key="1">
    <source>
        <dbReference type="Proteomes" id="UP000887574"/>
    </source>
</evidence>
<dbReference type="AlphaFoldDB" id="A0A915D7M9"/>
<protein>
    <submittedName>
        <fullName evidence="2">Uncharacterized protein</fullName>
    </submittedName>
</protein>
<proteinExistence type="predicted"/>
<organism evidence="1 2">
    <name type="scientific">Ditylenchus dipsaci</name>
    <dbReference type="NCBI Taxonomy" id="166011"/>
    <lineage>
        <taxon>Eukaryota</taxon>
        <taxon>Metazoa</taxon>
        <taxon>Ecdysozoa</taxon>
        <taxon>Nematoda</taxon>
        <taxon>Chromadorea</taxon>
        <taxon>Rhabditida</taxon>
        <taxon>Tylenchina</taxon>
        <taxon>Tylenchomorpha</taxon>
        <taxon>Sphaerularioidea</taxon>
        <taxon>Anguinidae</taxon>
        <taxon>Anguininae</taxon>
        <taxon>Ditylenchus</taxon>
    </lineage>
</organism>
<name>A0A915D7M9_9BILA</name>
<dbReference type="WBParaSite" id="jg16587">
    <property type="protein sequence ID" value="jg16587"/>
    <property type="gene ID" value="jg16587"/>
</dbReference>
<keyword evidence="1" id="KW-1185">Reference proteome</keyword>
<dbReference type="Proteomes" id="UP000887574">
    <property type="component" value="Unplaced"/>
</dbReference>
<accession>A0A915D7M9</accession>
<sequence>MLTAALDFATILVNNRSKYRLAKNSIVQSNLSQKYQINENIVLFDRINIFAAHNKASCPPSNGHRLLNTIFAFTTTFHYYHTYLYQIYFVSHTMICSTRYLWLNAIVLLDYISFVHTDLIDQFFRQGKT</sequence>
<evidence type="ECO:0000313" key="2">
    <source>
        <dbReference type="WBParaSite" id="jg16587"/>
    </source>
</evidence>